<comment type="similarity">
    <text evidence="6 17">Belongs to the IspF family.</text>
</comment>
<name>A0A0A2C7F3_PROMR</name>
<feature type="binding site" evidence="18">
    <location>
        <position position="114"/>
    </location>
    <ligand>
        <name>S-adenosyl-L-methionine</name>
        <dbReference type="ChEBI" id="CHEBI:59789"/>
    </ligand>
</feature>
<dbReference type="Gene3D" id="3.30.1330.50">
    <property type="entry name" value="2-C-methyl-D-erythritol 2,4-cyclodiphosphate synthase"/>
    <property type="match status" value="1"/>
</dbReference>
<dbReference type="AlphaFoldDB" id="A0A0A2C7F3"/>
<evidence type="ECO:0000256" key="15">
    <source>
        <dbReference type="ARBA" id="ARBA00023239"/>
    </source>
</evidence>
<dbReference type="FunFam" id="3.30.1330.50:FF:000001">
    <property type="entry name" value="2-C-methyl-D-erythritol 2,4-cyclodiphosphate synthase"/>
    <property type="match status" value="1"/>
</dbReference>
<dbReference type="InterPro" id="IPR029026">
    <property type="entry name" value="tRNA_m1G_MTases_N"/>
</dbReference>
<dbReference type="EC" id="4.6.1.12" evidence="17"/>
<dbReference type="Proteomes" id="UP000030392">
    <property type="component" value="Unassembled WGS sequence"/>
</dbReference>
<dbReference type="GO" id="GO:0046872">
    <property type="term" value="F:metal ion binding"/>
    <property type="evidence" value="ECO:0007669"/>
    <property type="project" value="UniProtKB-KW"/>
</dbReference>
<comment type="subunit">
    <text evidence="7 18">Homodimer.</text>
</comment>
<evidence type="ECO:0000256" key="7">
    <source>
        <dbReference type="ARBA" id="ARBA00011738"/>
    </source>
</evidence>
<keyword evidence="10 18" id="KW-0808">Transferase</keyword>
<dbReference type="RefSeq" id="WP_072013368.1">
    <property type="nucleotide sequence ID" value="NZ_CP138967.1"/>
</dbReference>
<feature type="binding site" evidence="17">
    <location>
        <position position="390"/>
    </location>
    <ligand>
        <name>4-CDP-2-C-methyl-D-erythritol 2-phosphate</name>
        <dbReference type="ChEBI" id="CHEBI:57919"/>
    </ligand>
</feature>
<dbReference type="InterPro" id="IPR023148">
    <property type="entry name" value="tRNA_m1G_MeTrfase_C_sf"/>
</dbReference>
<evidence type="ECO:0000256" key="17">
    <source>
        <dbReference type="HAMAP-Rule" id="MF_00107"/>
    </source>
</evidence>
<evidence type="ECO:0000256" key="5">
    <source>
        <dbReference type="ARBA" id="ARBA00007630"/>
    </source>
</evidence>
<sequence length="408" mass="46109">MSKIRFDVVSLFPEAFKNFFNHGLIKKSFEEKIASIHIHNPRDHAMDNYRKVDDEPYGGGAGMVLKPEPYFSVFDQIPKLNKKRILLMTPQGRKISQSDFSRWSKEDQLILICGSYEGFDERIRSLADEEISIGDFVLTGGEIPAITLINGVVRLLPGTLGSAESLEEESHNEFLLEHPQYTRPAEFRGVKVPDVLLSGNHKLIREWRQKQREIRTKSRRPDLFELWKLDQLSFIKRSSLLKTEVNLRIGNGYDMHRLVSGRPLILGGVELNHPEGLGLDGHSDADVLTHAIMDAILGALSLGDIGKYFPPDDPEWKNADSLILLGHVMELIEKKGWQIQNIDSVIVAERPKLKPYIDLMKEKISKKIGLNIDDVGVKATTNEKLGAEGREEGICCHAVVLMKKNENS</sequence>
<dbReference type="HAMAP" id="MF_00107">
    <property type="entry name" value="IspF"/>
    <property type="match status" value="1"/>
</dbReference>
<dbReference type="Gene3D" id="1.10.1270.20">
    <property type="entry name" value="tRNA(m1g37)methyltransferase, domain 2"/>
    <property type="match status" value="1"/>
</dbReference>
<dbReference type="Pfam" id="PF02542">
    <property type="entry name" value="YgbB"/>
    <property type="match status" value="1"/>
</dbReference>
<evidence type="ECO:0000313" key="21">
    <source>
        <dbReference type="EMBL" id="KGG20825.1"/>
    </source>
</evidence>
<dbReference type="GO" id="GO:0002939">
    <property type="term" value="P:tRNA N1-guanine methylation"/>
    <property type="evidence" value="ECO:0007669"/>
    <property type="project" value="TreeGrafter"/>
</dbReference>
<dbReference type="GO" id="GO:0016114">
    <property type="term" value="P:terpenoid biosynthetic process"/>
    <property type="evidence" value="ECO:0007669"/>
    <property type="project" value="InterPro"/>
</dbReference>
<evidence type="ECO:0000256" key="8">
    <source>
        <dbReference type="ARBA" id="ARBA00022490"/>
    </source>
</evidence>
<dbReference type="FunFam" id="3.40.1280.10:FF:000001">
    <property type="entry name" value="tRNA (guanine-N(1)-)-methyltransferase"/>
    <property type="match status" value="1"/>
</dbReference>
<proteinExistence type="inferred from homology"/>
<dbReference type="HAMAP" id="MF_00605">
    <property type="entry name" value="TrmD"/>
    <property type="match status" value="1"/>
</dbReference>
<dbReference type="NCBIfam" id="TIGR00088">
    <property type="entry name" value="trmD"/>
    <property type="match status" value="1"/>
</dbReference>
<comment type="catalytic activity">
    <reaction evidence="1 17">
        <text>4-CDP-2-C-methyl-D-erythritol 2-phosphate = 2-C-methyl-D-erythritol 2,4-cyclic diphosphate + CMP</text>
        <dbReference type="Rhea" id="RHEA:23864"/>
        <dbReference type="ChEBI" id="CHEBI:57919"/>
        <dbReference type="ChEBI" id="CHEBI:58483"/>
        <dbReference type="ChEBI" id="CHEBI:60377"/>
        <dbReference type="EC" id="4.6.1.12"/>
    </reaction>
</comment>
<comment type="subcellular location">
    <subcellularLocation>
        <location evidence="3 18">Cytoplasm</location>
    </subcellularLocation>
</comment>
<comment type="subunit">
    <text evidence="17">Homotrimer.</text>
</comment>
<dbReference type="InterPro" id="IPR002649">
    <property type="entry name" value="tRNA_m1G_MeTrfase_TrmD"/>
</dbReference>
<reference evidence="22" key="1">
    <citation type="journal article" date="2014" name="Sci. Data">
        <title>Genomes of diverse isolates of the marine cyanobacterium Prochlorococcus.</title>
        <authorList>
            <person name="Biller S."/>
            <person name="Berube P."/>
            <person name="Thompson J."/>
            <person name="Kelly L."/>
            <person name="Roggensack S."/>
            <person name="Awad L."/>
            <person name="Roache-Johnson K."/>
            <person name="Ding H."/>
            <person name="Giovannoni S.J."/>
            <person name="Moore L.R."/>
            <person name="Chisholm S.W."/>
        </authorList>
    </citation>
    <scope>NUCLEOTIDE SEQUENCE [LARGE SCALE GENOMIC DNA]</scope>
    <source>
        <strain evidence="22">PAC1</strain>
    </source>
</reference>
<organism evidence="21 22">
    <name type="scientific">Prochlorococcus marinus str. PAC1</name>
    <dbReference type="NCBI Taxonomy" id="59924"/>
    <lineage>
        <taxon>Bacteria</taxon>
        <taxon>Bacillati</taxon>
        <taxon>Cyanobacteriota</taxon>
        <taxon>Cyanophyceae</taxon>
        <taxon>Synechococcales</taxon>
        <taxon>Prochlorococcaceae</taxon>
        <taxon>Prochlorococcus</taxon>
    </lineage>
</organism>
<dbReference type="UniPathway" id="UPA00056">
    <property type="reaction ID" value="UER00095"/>
</dbReference>
<feature type="site" description="Transition state stabilizer" evidence="17">
    <location>
        <position position="381"/>
    </location>
</feature>
<dbReference type="CDD" id="cd00554">
    <property type="entry name" value="MECDP_synthase"/>
    <property type="match status" value="1"/>
</dbReference>
<dbReference type="GO" id="GO:0052906">
    <property type="term" value="F:tRNA (guanine(37)-N1)-methyltransferase activity"/>
    <property type="evidence" value="ECO:0007669"/>
    <property type="project" value="UniProtKB-UniRule"/>
</dbReference>
<evidence type="ECO:0000256" key="13">
    <source>
        <dbReference type="ARBA" id="ARBA00022723"/>
    </source>
</evidence>
<feature type="domain" description="tRNA methyltransferase TRMD/TRM10-type" evidence="19">
    <location>
        <begin position="4"/>
        <end position="225"/>
    </location>
</feature>
<feature type="binding site" evidence="17">
    <location>
        <begin position="282"/>
        <end position="283"/>
    </location>
    <ligand>
        <name>4-CDP-2-C-methyl-D-erythritol 2-phosphate</name>
        <dbReference type="ChEBI" id="CHEBI:57919"/>
    </ligand>
</feature>
<comment type="function">
    <text evidence="17">Involved in the biosynthesis of isopentenyl diphosphate (IPP) and dimethylallyl diphosphate (DMAPP), two major building blocks of isoprenoid compounds. Catalyzes the conversion of 4-diphosphocytidyl-2-C-methyl-D-erythritol 2-phosphate (CDP-ME2P) to 2-C-methyl-D-erythritol 2,4-cyclodiphosphate (ME-CPP) with a corresponding release of cytidine 5-monophosphate (CMP).</text>
</comment>
<feature type="binding site" evidence="17">
    <location>
        <begin position="254"/>
        <end position="256"/>
    </location>
    <ligand>
        <name>4-CDP-2-C-methyl-D-erythritol 2-phosphate</name>
        <dbReference type="ChEBI" id="CHEBI:57919"/>
    </ligand>
</feature>
<evidence type="ECO:0000256" key="2">
    <source>
        <dbReference type="ARBA" id="ARBA00002634"/>
    </source>
</evidence>
<dbReference type="InterPro" id="IPR016009">
    <property type="entry name" value="tRNA_MeTrfase_TRMD/TRM10"/>
</dbReference>
<evidence type="ECO:0000313" key="22">
    <source>
        <dbReference type="Proteomes" id="UP000030392"/>
    </source>
</evidence>
<keyword evidence="11 18" id="KW-0949">S-adenosyl-L-methionine</keyword>
<accession>A0A0A2C7F3</accession>
<comment type="caution">
    <text evidence="21">The sequence shown here is derived from an EMBL/GenBank/DDBJ whole genome shotgun (WGS) entry which is preliminary data.</text>
</comment>
<comment type="pathway">
    <text evidence="4 17">Isoprenoid biosynthesis; isopentenyl diphosphate biosynthesis via DXP pathway; isopentenyl diphosphate from 1-deoxy-D-xylulose 5-phosphate: step 4/6.</text>
</comment>
<keyword evidence="12 18" id="KW-0819">tRNA processing</keyword>
<evidence type="ECO:0000256" key="10">
    <source>
        <dbReference type="ARBA" id="ARBA00022679"/>
    </source>
</evidence>
<evidence type="ECO:0000256" key="14">
    <source>
        <dbReference type="ARBA" id="ARBA00023229"/>
    </source>
</evidence>
<keyword evidence="8 18" id="KW-0963">Cytoplasm</keyword>
<feature type="binding site" evidence="17">
    <location>
        <begin position="304"/>
        <end position="306"/>
    </location>
    <ligand>
        <name>4-CDP-2-C-methyl-D-erythritol 2-phosphate</name>
        <dbReference type="ChEBI" id="CHEBI:57919"/>
    </ligand>
</feature>
<protein>
    <recommendedName>
        <fullName evidence="17 18">Multifunctional fusion protein</fullName>
    </recommendedName>
    <domain>
        <recommendedName>
            <fullName evidence="17">2-C-methyl-D-erythritol 2,4-cyclodiphosphate synthase</fullName>
            <shortName evidence="17">MECDP-synthase</shortName>
            <shortName evidence="17">MECPP-synthase</shortName>
            <shortName evidence="17">MECPS</shortName>
            <ecNumber evidence="17">4.6.1.12</ecNumber>
        </recommendedName>
    </domain>
    <domain>
        <recommendedName>
            <fullName evidence="18">tRNA (guanine-N(1)-)-methyltransferase</fullName>
            <ecNumber evidence="18">2.1.1.228</ecNumber>
        </recommendedName>
        <alternativeName>
            <fullName evidence="18">M1G-methyltransferase</fullName>
        </alternativeName>
        <alternativeName>
            <fullName evidence="18">tRNA [GM37] methyltransferase</fullName>
        </alternativeName>
    </domain>
</protein>
<comment type="catalytic activity">
    <reaction evidence="16 18">
        <text>guanosine(37) in tRNA + S-adenosyl-L-methionine = N(1)-methylguanosine(37) in tRNA + S-adenosyl-L-homocysteine + H(+)</text>
        <dbReference type="Rhea" id="RHEA:36899"/>
        <dbReference type="Rhea" id="RHEA-COMP:10145"/>
        <dbReference type="Rhea" id="RHEA-COMP:10147"/>
        <dbReference type="ChEBI" id="CHEBI:15378"/>
        <dbReference type="ChEBI" id="CHEBI:57856"/>
        <dbReference type="ChEBI" id="CHEBI:59789"/>
        <dbReference type="ChEBI" id="CHEBI:73542"/>
        <dbReference type="ChEBI" id="CHEBI:74269"/>
        <dbReference type="EC" id="2.1.1.228"/>
    </reaction>
</comment>
<dbReference type="GO" id="GO:0008685">
    <property type="term" value="F:2-C-methyl-D-erythritol 2,4-cyclodiphosphate synthase activity"/>
    <property type="evidence" value="ECO:0007669"/>
    <property type="project" value="UniProtKB-UniRule"/>
</dbReference>
<feature type="binding site" evidence="17">
    <location>
        <position position="290"/>
    </location>
    <ligand>
        <name>a divalent metal cation</name>
        <dbReference type="ChEBI" id="CHEBI:60240"/>
    </ligand>
</feature>
<comment type="caution">
    <text evidence="17">Lacks conserved residue(s) required for the propagation of feature annotation.</text>
</comment>
<dbReference type="CDD" id="cd18080">
    <property type="entry name" value="TrmD-like"/>
    <property type="match status" value="1"/>
</dbReference>
<dbReference type="PROSITE" id="PS01350">
    <property type="entry name" value="ISPF"/>
    <property type="match status" value="1"/>
</dbReference>
<dbReference type="Pfam" id="PF01746">
    <property type="entry name" value="tRNA_m1G_MT"/>
    <property type="match status" value="1"/>
</dbReference>
<keyword evidence="14 17" id="KW-0414">Isoprene biosynthesis</keyword>
<dbReference type="PANTHER" id="PTHR46417">
    <property type="entry name" value="TRNA (GUANINE-N(1)-)-METHYLTRANSFERASE"/>
    <property type="match status" value="1"/>
</dbReference>
<dbReference type="Gene3D" id="3.40.1280.10">
    <property type="match status" value="1"/>
</dbReference>
<evidence type="ECO:0000259" key="19">
    <source>
        <dbReference type="Pfam" id="PF01746"/>
    </source>
</evidence>
<dbReference type="InterPro" id="IPR029028">
    <property type="entry name" value="Alpha/beta_knot_MTases"/>
</dbReference>
<dbReference type="PANTHER" id="PTHR46417:SF1">
    <property type="entry name" value="TRNA (GUANINE-N(1)-)-METHYLTRANSFERASE"/>
    <property type="match status" value="1"/>
</dbReference>
<evidence type="ECO:0000256" key="1">
    <source>
        <dbReference type="ARBA" id="ARBA00000200"/>
    </source>
</evidence>
<keyword evidence="13 17" id="KW-0479">Metal-binding</keyword>
<dbReference type="NCBIfam" id="NF000648">
    <property type="entry name" value="PRK00026.1"/>
    <property type="match status" value="1"/>
</dbReference>
<dbReference type="NCBIfam" id="TIGR00151">
    <property type="entry name" value="ispF"/>
    <property type="match status" value="1"/>
</dbReference>
<feature type="binding site" evidence="18">
    <location>
        <begin position="133"/>
        <end position="138"/>
    </location>
    <ligand>
        <name>S-adenosyl-L-methionine</name>
        <dbReference type="ChEBI" id="CHEBI:59789"/>
    </ligand>
</feature>
<dbReference type="EMBL" id="JNAX01000010">
    <property type="protein sequence ID" value="KGG20825.1"/>
    <property type="molecule type" value="Genomic_DNA"/>
</dbReference>
<dbReference type="EC" id="2.1.1.228" evidence="18"/>
<dbReference type="InterPro" id="IPR020555">
    <property type="entry name" value="MECDP_synthase_CS"/>
</dbReference>
<gene>
    <name evidence="17" type="primary">ispF</name>
    <name evidence="18" type="synonym">trmD</name>
    <name evidence="21" type="ORF">EV03_0761</name>
</gene>
<comment type="function">
    <text evidence="2 18">Specifically methylates guanosine-37 in various tRNAs.</text>
</comment>
<evidence type="ECO:0000256" key="3">
    <source>
        <dbReference type="ARBA" id="ARBA00004496"/>
    </source>
</evidence>
<evidence type="ECO:0000256" key="6">
    <source>
        <dbReference type="ARBA" id="ARBA00008480"/>
    </source>
</evidence>
<evidence type="ECO:0000256" key="11">
    <source>
        <dbReference type="ARBA" id="ARBA00022691"/>
    </source>
</evidence>
<feature type="binding site" evidence="17">
    <location>
        <position position="254"/>
    </location>
    <ligand>
        <name>a divalent metal cation</name>
        <dbReference type="ChEBI" id="CHEBI:60240"/>
    </ligand>
</feature>
<dbReference type="SUPFAM" id="SSF69765">
    <property type="entry name" value="IpsF-like"/>
    <property type="match status" value="1"/>
</dbReference>
<keyword evidence="9 18" id="KW-0489">Methyltransferase</keyword>
<feature type="binding site" evidence="17">
    <location>
        <begin position="380"/>
        <end position="383"/>
    </location>
    <ligand>
        <name>4-CDP-2-C-methyl-D-erythritol 2-phosphate</name>
        <dbReference type="ChEBI" id="CHEBI:57919"/>
    </ligand>
</feature>
<evidence type="ECO:0000256" key="12">
    <source>
        <dbReference type="ARBA" id="ARBA00022694"/>
    </source>
</evidence>
<dbReference type="SUPFAM" id="SSF75217">
    <property type="entry name" value="alpha/beta knot"/>
    <property type="match status" value="1"/>
</dbReference>
<dbReference type="InterPro" id="IPR036571">
    <property type="entry name" value="MECDP_synthase_sf"/>
</dbReference>
<evidence type="ECO:0000256" key="16">
    <source>
        <dbReference type="ARBA" id="ARBA00047783"/>
    </source>
</evidence>
<dbReference type="GO" id="GO:0019288">
    <property type="term" value="P:isopentenyl diphosphate biosynthetic process, methylerythritol 4-phosphate pathway"/>
    <property type="evidence" value="ECO:0007669"/>
    <property type="project" value="UniProtKB-UniRule"/>
</dbReference>
<feature type="domain" description="2-C-methyl-D-erythritol 2,4-cyclodiphosphate synthase" evidence="20">
    <location>
        <begin position="247"/>
        <end position="402"/>
    </location>
</feature>
<dbReference type="GO" id="GO:0005829">
    <property type="term" value="C:cytosol"/>
    <property type="evidence" value="ECO:0007669"/>
    <property type="project" value="TreeGrafter"/>
</dbReference>
<evidence type="ECO:0000256" key="9">
    <source>
        <dbReference type="ARBA" id="ARBA00022603"/>
    </source>
</evidence>
<evidence type="ECO:0000256" key="4">
    <source>
        <dbReference type="ARBA" id="ARBA00004709"/>
    </source>
</evidence>
<feature type="site" description="Transition state stabilizer" evidence="17">
    <location>
        <position position="282"/>
    </location>
</feature>
<comment type="similarity">
    <text evidence="5 18">Belongs to the RNA methyltransferase TrmD family.</text>
</comment>
<evidence type="ECO:0000256" key="18">
    <source>
        <dbReference type="HAMAP-Rule" id="MF_00605"/>
    </source>
</evidence>
<keyword evidence="15 17" id="KW-0456">Lyase</keyword>
<comment type="cofactor">
    <cofactor evidence="17">
        <name>a divalent metal cation</name>
        <dbReference type="ChEBI" id="CHEBI:60240"/>
    </cofactor>
    <text evidence="17">Binds 1 divalent metal cation per subunit.</text>
</comment>
<dbReference type="InterPro" id="IPR003526">
    <property type="entry name" value="MECDP_synthase"/>
</dbReference>
<feature type="binding site" evidence="17">
    <location>
        <position position="256"/>
    </location>
    <ligand>
        <name>a divalent metal cation</name>
        <dbReference type="ChEBI" id="CHEBI:60240"/>
    </ligand>
</feature>
<evidence type="ECO:0000259" key="20">
    <source>
        <dbReference type="Pfam" id="PF02542"/>
    </source>
</evidence>